<organism evidence="3 4">
    <name type="scientific">Larkinella rosea</name>
    <dbReference type="NCBI Taxonomy" id="2025312"/>
    <lineage>
        <taxon>Bacteria</taxon>
        <taxon>Pseudomonadati</taxon>
        <taxon>Bacteroidota</taxon>
        <taxon>Cytophagia</taxon>
        <taxon>Cytophagales</taxon>
        <taxon>Spirosomataceae</taxon>
        <taxon>Larkinella</taxon>
    </lineage>
</organism>
<dbReference type="InterPro" id="IPR025524">
    <property type="entry name" value="DUF4412"/>
</dbReference>
<evidence type="ECO:0000313" key="4">
    <source>
        <dbReference type="Proteomes" id="UP000271925"/>
    </source>
</evidence>
<sequence>MLHRFVGLFFRSKVVQKSTKLVKLVPVEPCASMKKILIIAHLILLNVYANAQQGTVEYKMTMARGGQSQSTTSTMYFSNGNVRTDVSIPMPGTTTPMKQSILFLAASPNTIYTLNDASKTYSETKTDKTPPQSGATIVKVLGKEKIQNLNCTHAMITLDKGSMEVWTSKDIPGYDKLLSYWNSNNSLGGAKMLDELKKNGADGFFVRMKNSGITTELVRYDLKAVDASLFEIPKEYKKRDHSGFGNMSPADRKKMIDAYKKQQKP</sequence>
<proteinExistence type="predicted"/>
<reference evidence="3 4" key="1">
    <citation type="submission" date="2018-11" db="EMBL/GenBank/DDBJ databases">
        <authorList>
            <person name="Zhou Z."/>
            <person name="Wang G."/>
        </authorList>
    </citation>
    <scope>NUCLEOTIDE SEQUENCE [LARGE SCALE GENOMIC DNA]</scope>
    <source>
        <strain evidence="3 4">KCTC52004</strain>
    </source>
</reference>
<feature type="domain" description="DUF4412" evidence="2">
    <location>
        <begin position="54"/>
        <end position="236"/>
    </location>
</feature>
<evidence type="ECO:0000256" key="1">
    <source>
        <dbReference type="SAM" id="MobiDB-lite"/>
    </source>
</evidence>
<name>A0A3P1C2B1_9BACT</name>
<comment type="caution">
    <text evidence="3">The sequence shown here is derived from an EMBL/GenBank/DDBJ whole genome shotgun (WGS) entry which is preliminary data.</text>
</comment>
<gene>
    <name evidence="3" type="ORF">EHT25_05325</name>
</gene>
<dbReference type="Pfam" id="PF14371">
    <property type="entry name" value="DUF4412"/>
    <property type="match status" value="1"/>
</dbReference>
<feature type="compositionally biased region" description="Basic and acidic residues" evidence="1">
    <location>
        <begin position="250"/>
        <end position="265"/>
    </location>
</feature>
<accession>A0A3P1C2B1</accession>
<dbReference type="EMBL" id="RQJO01000007">
    <property type="protein sequence ID" value="RRB07203.1"/>
    <property type="molecule type" value="Genomic_DNA"/>
</dbReference>
<evidence type="ECO:0000313" key="3">
    <source>
        <dbReference type="EMBL" id="RRB07203.1"/>
    </source>
</evidence>
<dbReference type="Proteomes" id="UP000271925">
    <property type="component" value="Unassembled WGS sequence"/>
</dbReference>
<keyword evidence="4" id="KW-1185">Reference proteome</keyword>
<evidence type="ECO:0000259" key="2">
    <source>
        <dbReference type="Pfam" id="PF14371"/>
    </source>
</evidence>
<dbReference type="OrthoDB" id="937935at2"/>
<feature type="region of interest" description="Disordered" evidence="1">
    <location>
        <begin position="239"/>
        <end position="265"/>
    </location>
</feature>
<dbReference type="AlphaFoldDB" id="A0A3P1C2B1"/>
<protein>
    <submittedName>
        <fullName evidence="3">DUF4412 domain-containing protein</fullName>
    </submittedName>
</protein>